<dbReference type="AlphaFoldDB" id="A0A1G9A1K3"/>
<dbReference type="EMBL" id="FNFO01000002">
    <property type="protein sequence ID" value="SDK21141.1"/>
    <property type="molecule type" value="Genomic_DNA"/>
</dbReference>
<name>A0A1G9A1K3_9BACT</name>
<organism evidence="1 2">
    <name type="scientific">Catalinimonas alkaloidigena</name>
    <dbReference type="NCBI Taxonomy" id="1075417"/>
    <lineage>
        <taxon>Bacteria</taxon>
        <taxon>Pseudomonadati</taxon>
        <taxon>Bacteroidota</taxon>
        <taxon>Cytophagia</taxon>
        <taxon>Cytophagales</taxon>
        <taxon>Catalimonadaceae</taxon>
        <taxon>Catalinimonas</taxon>
    </lineage>
</organism>
<evidence type="ECO:0000313" key="1">
    <source>
        <dbReference type="EMBL" id="SDK21141.1"/>
    </source>
</evidence>
<proteinExistence type="predicted"/>
<dbReference type="Proteomes" id="UP000198510">
    <property type="component" value="Unassembled WGS sequence"/>
</dbReference>
<dbReference type="STRING" id="1075417.SAMN05421823_102153"/>
<reference evidence="1 2" key="1">
    <citation type="submission" date="2016-10" db="EMBL/GenBank/DDBJ databases">
        <authorList>
            <person name="de Groot N.N."/>
        </authorList>
    </citation>
    <scope>NUCLEOTIDE SEQUENCE [LARGE SCALE GENOMIC DNA]</scope>
    <source>
        <strain evidence="1 2">DSM 25186</strain>
    </source>
</reference>
<dbReference type="RefSeq" id="WP_089679583.1">
    <property type="nucleotide sequence ID" value="NZ_FNFO01000002.1"/>
</dbReference>
<sequence length="136" mass="15407">MQNYGWIFFLLCACSINQQHSEEEKLSSQQPASVSELNALDALSEEEDRSVQKPAPLYSTIYLDPDTKEYDTVESSLDEIEKTLFEFVGFNYPKLTPTLTEKSLSLANDSIRIGIETAPFDTLAHTFLYTDGFSIY</sequence>
<protein>
    <submittedName>
        <fullName evidence="1">Uncharacterized protein</fullName>
    </submittedName>
</protein>
<gene>
    <name evidence="1" type="ORF">SAMN05421823_102153</name>
</gene>
<accession>A0A1G9A1K3</accession>
<keyword evidence="2" id="KW-1185">Reference proteome</keyword>
<evidence type="ECO:0000313" key="2">
    <source>
        <dbReference type="Proteomes" id="UP000198510"/>
    </source>
</evidence>